<dbReference type="PROSITE" id="PS50928">
    <property type="entry name" value="ABC_TM1"/>
    <property type="match status" value="1"/>
</dbReference>
<dbReference type="PANTHER" id="PTHR43386">
    <property type="entry name" value="OLIGOPEPTIDE TRANSPORT SYSTEM PERMEASE PROTEIN APPC"/>
    <property type="match status" value="1"/>
</dbReference>
<keyword evidence="2 7" id="KW-0813">Transport</keyword>
<proteinExistence type="inferred from homology"/>
<evidence type="ECO:0000313" key="10">
    <source>
        <dbReference type="Proteomes" id="UP000031364"/>
    </source>
</evidence>
<keyword evidence="10" id="KW-1185">Reference proteome</keyword>
<feature type="transmembrane region" description="Helical" evidence="7">
    <location>
        <begin position="84"/>
        <end position="108"/>
    </location>
</feature>
<feature type="transmembrane region" description="Helical" evidence="7">
    <location>
        <begin position="249"/>
        <end position="270"/>
    </location>
</feature>
<evidence type="ECO:0000313" key="9">
    <source>
        <dbReference type="EMBL" id="KIA64624.1"/>
    </source>
</evidence>
<feature type="transmembrane region" description="Helical" evidence="7">
    <location>
        <begin position="193"/>
        <end position="214"/>
    </location>
</feature>
<evidence type="ECO:0000256" key="5">
    <source>
        <dbReference type="ARBA" id="ARBA00022989"/>
    </source>
</evidence>
<accession>A0ABR4ZI03</accession>
<dbReference type="PANTHER" id="PTHR43386:SF23">
    <property type="entry name" value="ABC TRANSPORTER"/>
    <property type="match status" value="1"/>
</dbReference>
<evidence type="ECO:0000256" key="1">
    <source>
        <dbReference type="ARBA" id="ARBA00004651"/>
    </source>
</evidence>
<dbReference type="RefSeq" id="WP_052280479.1">
    <property type="nucleotide sequence ID" value="NZ_BDCI01000018.1"/>
</dbReference>
<dbReference type="InterPro" id="IPR000515">
    <property type="entry name" value="MetI-like"/>
</dbReference>
<dbReference type="InterPro" id="IPR050366">
    <property type="entry name" value="BP-dependent_transpt_permease"/>
</dbReference>
<name>A0ABR4ZI03_9NOCA</name>
<dbReference type="Gene3D" id="1.10.3720.10">
    <property type="entry name" value="MetI-like"/>
    <property type="match status" value="1"/>
</dbReference>
<evidence type="ECO:0000256" key="2">
    <source>
        <dbReference type="ARBA" id="ARBA00022448"/>
    </source>
</evidence>
<comment type="caution">
    <text evidence="9">The sequence shown here is derived from an EMBL/GenBank/DDBJ whole genome shotgun (WGS) entry which is preliminary data.</text>
</comment>
<protein>
    <submittedName>
        <fullName evidence="9">ABC transporter permease</fullName>
    </submittedName>
</protein>
<dbReference type="SUPFAM" id="SSF161098">
    <property type="entry name" value="MetI-like"/>
    <property type="match status" value="1"/>
</dbReference>
<comment type="subcellular location">
    <subcellularLocation>
        <location evidence="1 7">Cell membrane</location>
        <topology evidence="1 7">Multi-pass membrane protein</topology>
    </subcellularLocation>
</comment>
<keyword evidence="5 7" id="KW-1133">Transmembrane helix</keyword>
<dbReference type="CDD" id="cd06261">
    <property type="entry name" value="TM_PBP2"/>
    <property type="match status" value="1"/>
</dbReference>
<feature type="domain" description="ABC transmembrane type-1" evidence="8">
    <location>
        <begin position="80"/>
        <end position="270"/>
    </location>
</feature>
<keyword evidence="6 7" id="KW-0472">Membrane</keyword>
<dbReference type="Proteomes" id="UP000031364">
    <property type="component" value="Unassembled WGS sequence"/>
</dbReference>
<dbReference type="EMBL" id="JNFP01000012">
    <property type="protein sequence ID" value="KIA64624.1"/>
    <property type="molecule type" value="Genomic_DNA"/>
</dbReference>
<organism evidence="9 10">
    <name type="scientific">Nocardia vulneris</name>
    <dbReference type="NCBI Taxonomy" id="1141657"/>
    <lineage>
        <taxon>Bacteria</taxon>
        <taxon>Bacillati</taxon>
        <taxon>Actinomycetota</taxon>
        <taxon>Actinomycetes</taxon>
        <taxon>Mycobacteriales</taxon>
        <taxon>Nocardiaceae</taxon>
        <taxon>Nocardia</taxon>
    </lineage>
</organism>
<feature type="transmembrane region" description="Helical" evidence="7">
    <location>
        <begin position="21"/>
        <end position="40"/>
    </location>
</feature>
<dbReference type="InterPro" id="IPR035906">
    <property type="entry name" value="MetI-like_sf"/>
</dbReference>
<sequence>MAEPRTAQRSIRTHWRATVPVIAVGVLVLAVLYAGLVPLLRPVDNALVDFSLSRRPPGLEFPFGTDSAGRDVFVRVAAGMRVSLLIATAAALGSAVLGLLVGVSAGAFGGWWDRIAMRAVDAMNSLPSLLLTLLVVAMYRGSVRAIVIALVLTHWTSVARVVRGEVLALRHAEFVQAARLRGLPGWRIVRRHFVPPALGQALIGVVLLIPHAIWHESTLSFLGVGLPPHQASLGTLLSDAQASILLGDWWLLVFPAGVLVLVALAVSVLGRHWQRNSQLRHEVSA</sequence>
<reference evidence="9 10" key="1">
    <citation type="journal article" date="2014" name="Int. J. Syst. Evol. Microbiol.">
        <title>Nocardia vulneris sp. nov., isolated from wounds of human patients in North America.</title>
        <authorList>
            <person name="Lasker B.A."/>
            <person name="Bell M."/>
            <person name="Klenk H.P."/>
            <person name="Sproer C."/>
            <person name="Schumann C."/>
            <person name="Schumann P."/>
            <person name="Brown J.M."/>
        </authorList>
    </citation>
    <scope>NUCLEOTIDE SEQUENCE [LARGE SCALE GENOMIC DNA]</scope>
    <source>
        <strain evidence="9 10">W9851</strain>
    </source>
</reference>
<evidence type="ECO:0000256" key="4">
    <source>
        <dbReference type="ARBA" id="ARBA00022692"/>
    </source>
</evidence>
<keyword evidence="3" id="KW-1003">Cell membrane</keyword>
<evidence type="ECO:0000256" key="3">
    <source>
        <dbReference type="ARBA" id="ARBA00022475"/>
    </source>
</evidence>
<keyword evidence="4 7" id="KW-0812">Transmembrane</keyword>
<evidence type="ECO:0000256" key="6">
    <source>
        <dbReference type="ARBA" id="ARBA00023136"/>
    </source>
</evidence>
<evidence type="ECO:0000256" key="7">
    <source>
        <dbReference type="RuleBase" id="RU363032"/>
    </source>
</evidence>
<gene>
    <name evidence="9" type="ORF">FG87_12120</name>
</gene>
<evidence type="ECO:0000259" key="8">
    <source>
        <dbReference type="PROSITE" id="PS50928"/>
    </source>
</evidence>
<comment type="similarity">
    <text evidence="7">Belongs to the binding-protein-dependent transport system permease family.</text>
</comment>
<dbReference type="Pfam" id="PF00528">
    <property type="entry name" value="BPD_transp_1"/>
    <property type="match status" value="1"/>
</dbReference>